<name>A0A915I3V0_ROMCU</name>
<organism evidence="2 3">
    <name type="scientific">Romanomermis culicivorax</name>
    <name type="common">Nematode worm</name>
    <dbReference type="NCBI Taxonomy" id="13658"/>
    <lineage>
        <taxon>Eukaryota</taxon>
        <taxon>Metazoa</taxon>
        <taxon>Ecdysozoa</taxon>
        <taxon>Nematoda</taxon>
        <taxon>Enoplea</taxon>
        <taxon>Dorylaimia</taxon>
        <taxon>Mermithida</taxon>
        <taxon>Mermithoidea</taxon>
        <taxon>Mermithidae</taxon>
        <taxon>Romanomermis</taxon>
    </lineage>
</organism>
<evidence type="ECO:0000313" key="3">
    <source>
        <dbReference type="WBParaSite" id="nRc.2.0.1.t08510-RA"/>
    </source>
</evidence>
<dbReference type="WBParaSite" id="nRc.2.0.1.t08510-RA">
    <property type="protein sequence ID" value="nRc.2.0.1.t08510-RA"/>
    <property type="gene ID" value="nRc.2.0.1.g08510"/>
</dbReference>
<keyword evidence="2" id="KW-1185">Reference proteome</keyword>
<evidence type="ECO:0000256" key="1">
    <source>
        <dbReference type="SAM" id="MobiDB-lite"/>
    </source>
</evidence>
<protein>
    <submittedName>
        <fullName evidence="3">Uncharacterized protein</fullName>
    </submittedName>
</protein>
<proteinExistence type="predicted"/>
<feature type="compositionally biased region" description="Low complexity" evidence="1">
    <location>
        <begin position="53"/>
        <end position="67"/>
    </location>
</feature>
<sequence length="139" mass="15622">ESQNNCILNSESATTQPTLFTDEATDKVTYFEPQCSMAKALRDVKITSKKTPAKAAPNKTPAKAPTAPKRPKRQAAAALTPTRHRNVIWPNKPDWGSWTRCDGKSSQRFHFRNCKSYNPNKCEKASEQCDPNNSEIFCF</sequence>
<dbReference type="Proteomes" id="UP000887565">
    <property type="component" value="Unplaced"/>
</dbReference>
<accession>A0A915I3V0</accession>
<dbReference type="AlphaFoldDB" id="A0A915I3V0"/>
<reference evidence="3" key="1">
    <citation type="submission" date="2022-11" db="UniProtKB">
        <authorList>
            <consortium name="WormBaseParasite"/>
        </authorList>
    </citation>
    <scope>IDENTIFICATION</scope>
</reference>
<feature type="region of interest" description="Disordered" evidence="1">
    <location>
        <begin position="47"/>
        <end position="79"/>
    </location>
</feature>
<evidence type="ECO:0000313" key="2">
    <source>
        <dbReference type="Proteomes" id="UP000887565"/>
    </source>
</evidence>